<sequence>MSFLANYWKAVERAVSETGMNPGDIVIDITTVSKNTDVPDVVESFVNDVTQPQPEPAQAGNMPQPKTDFEARESLARRSARPSQGIEELEENYDTKATTNKTRVKRDVRVRMDERDSGITVSPNPTKEERRKTRKAENKRLKKLGGGRKVRLIIDEVRLNDRTIWSPPGVDR</sequence>
<proteinExistence type="predicted"/>
<evidence type="ECO:0000313" key="3">
    <source>
        <dbReference type="Proteomes" id="UP000002421"/>
    </source>
</evidence>
<accession>B3FJ63</accession>
<organismHost>
    <name type="scientific">Pseudomonas chlororaphis</name>
    <dbReference type="NCBI Taxonomy" id="587753"/>
</organismHost>
<evidence type="ECO:0000256" key="1">
    <source>
        <dbReference type="SAM" id="MobiDB-lite"/>
    </source>
</evidence>
<feature type="compositionally biased region" description="Basic and acidic residues" evidence="1">
    <location>
        <begin position="105"/>
        <end position="117"/>
    </location>
</feature>
<organism evidence="2 3">
    <name type="scientific">Pseudomonas phage 201phi2-1</name>
    <name type="common">Pseudomonas chlororaphis phage 201phi2-1</name>
    <dbReference type="NCBI Taxonomy" id="198110"/>
    <lineage>
        <taxon>Viruses</taxon>
        <taxon>Duplodnaviria</taxon>
        <taxon>Heunggongvirae</taxon>
        <taxon>Uroviricota</taxon>
        <taxon>Caudoviricetes</taxon>
        <taxon>Chimalliviridae</taxon>
        <taxon>Serwervirus</taxon>
        <taxon>Serwervirus 201phi21</taxon>
    </lineage>
</organism>
<reference evidence="2 3" key="1">
    <citation type="journal article" date="2008" name="Virology">
        <title>Characterization of Pseudomonas chlororaphis myovirus 201varphi2-1 via genomic sequencing, mass spectrometry, and electron microscopy.</title>
        <authorList>
            <person name="Thomas J.A."/>
            <person name="Rolando M.R."/>
            <person name="Carroll C.A."/>
            <person name="Shen P.S."/>
            <person name="Belnap D.M."/>
            <person name="Weintraub S.T."/>
            <person name="Serwer P."/>
            <person name="Hardies S.C."/>
        </authorList>
    </citation>
    <scope>NUCLEOTIDE SEQUENCE</scope>
</reference>
<gene>
    <name evidence="2" type="ORF">201phi2-1p201</name>
</gene>
<dbReference type="EMBL" id="EU197055">
    <property type="protein sequence ID" value="ABY63030.1"/>
    <property type="molecule type" value="Genomic_DNA"/>
</dbReference>
<feature type="compositionally biased region" description="Basic and acidic residues" evidence="1">
    <location>
        <begin position="67"/>
        <end position="76"/>
    </location>
</feature>
<protein>
    <submittedName>
        <fullName evidence="2">Uncharacterized protein</fullName>
    </submittedName>
</protein>
<dbReference type="KEGG" id="vg:6372485"/>
<keyword evidence="3" id="KW-1185">Reference proteome</keyword>
<feature type="compositionally biased region" description="Basic and acidic residues" evidence="1">
    <location>
        <begin position="126"/>
        <end position="139"/>
    </location>
</feature>
<name>B3FJ63_BP201</name>
<feature type="region of interest" description="Disordered" evidence="1">
    <location>
        <begin position="50"/>
        <end position="140"/>
    </location>
</feature>
<evidence type="ECO:0000313" key="2">
    <source>
        <dbReference type="EMBL" id="ABY63030.1"/>
    </source>
</evidence>
<dbReference type="Proteomes" id="UP000002421">
    <property type="component" value="Segment"/>
</dbReference>
<dbReference type="RefSeq" id="YP_001956924.1">
    <property type="nucleotide sequence ID" value="NC_010821.1"/>
</dbReference>